<keyword evidence="2" id="KW-1185">Reference proteome</keyword>
<name>A0A8A7KME1_9FIRM</name>
<dbReference type="EMBL" id="CP046640">
    <property type="protein sequence ID" value="QTL99002.1"/>
    <property type="molecule type" value="Genomic_DNA"/>
</dbReference>
<accession>A0A8A7KME1</accession>
<dbReference type="PANTHER" id="PTHR30087">
    <property type="entry name" value="INNER MEMBRANE PROTEIN"/>
    <property type="match status" value="1"/>
</dbReference>
<dbReference type="Proteomes" id="UP000665020">
    <property type="component" value="Chromosome"/>
</dbReference>
<reference evidence="1" key="1">
    <citation type="submission" date="2019-12" db="EMBL/GenBank/DDBJ databases">
        <authorList>
            <person name="zhang j."/>
            <person name="sun C.M."/>
        </authorList>
    </citation>
    <scope>NUCLEOTIDE SEQUENCE</scope>
    <source>
        <strain evidence="1">NS-1</strain>
    </source>
</reference>
<gene>
    <name evidence="1" type="ORF">GM661_14050</name>
</gene>
<evidence type="ECO:0000313" key="1">
    <source>
        <dbReference type="EMBL" id="QTL99002.1"/>
    </source>
</evidence>
<dbReference type="PANTHER" id="PTHR30087:SF1">
    <property type="entry name" value="HYPOTHETICAL CYTOSOLIC PROTEIN"/>
    <property type="match status" value="1"/>
</dbReference>
<proteinExistence type="predicted"/>
<dbReference type="KEGG" id="ifn:GM661_14050"/>
<dbReference type="RefSeq" id="WP_230867399.1">
    <property type="nucleotide sequence ID" value="NZ_CP046640.1"/>
</dbReference>
<dbReference type="Pfam" id="PF04463">
    <property type="entry name" value="2-thiour_desulf"/>
    <property type="match status" value="1"/>
</dbReference>
<evidence type="ECO:0000313" key="2">
    <source>
        <dbReference type="Proteomes" id="UP000665020"/>
    </source>
</evidence>
<dbReference type="AlphaFoldDB" id="A0A8A7KME1"/>
<protein>
    <submittedName>
        <fullName evidence="1">DUF523 domain-containing protein</fullName>
    </submittedName>
</protein>
<organism evidence="1 2">
    <name type="scientific">Iocasia fonsfrigidae</name>
    <dbReference type="NCBI Taxonomy" id="2682810"/>
    <lineage>
        <taxon>Bacteria</taxon>
        <taxon>Bacillati</taxon>
        <taxon>Bacillota</taxon>
        <taxon>Clostridia</taxon>
        <taxon>Halanaerobiales</taxon>
        <taxon>Halanaerobiaceae</taxon>
        <taxon>Iocasia</taxon>
    </lineage>
</organism>
<dbReference type="InterPro" id="IPR007553">
    <property type="entry name" value="2-thiour_desulf"/>
</dbReference>
<sequence>MILVSACLMGKNCRYDGGNQKDLKLIKLLKDKDISLLCPEVEAGLNTPRPPAEIIKGDGCDVLQKKAQVLNKKGEDVTDSFIRGCQKALAGIDFTEVEFAVLKSRSPSCGVNKIYSGKFDGKLKKGSGVTAAFLKGKGIAVYTEEEIDKIIGLMK</sequence>